<comment type="caution">
    <text evidence="2">The sequence shown here is derived from an EMBL/GenBank/DDBJ whole genome shotgun (WGS) entry which is preliminary data.</text>
</comment>
<protein>
    <submittedName>
        <fullName evidence="2">Uncharacterized protein</fullName>
    </submittedName>
</protein>
<evidence type="ECO:0000313" key="2">
    <source>
        <dbReference type="EMBL" id="TGO07857.1"/>
    </source>
</evidence>
<name>A0A4Z1EEY9_9HELO</name>
<sequence length="220" mass="25403">MRLAEDKFKTLYTTKALCKLKLEFRYQNDFEITLKLFKAAFINIIQANIQSHRAKGLKEIVKMEKKKRNRSKRLNLIGEKGNRAFLYSPGAILEAKIYQYTKTLAIQQGKEAKKLKKAEKKAEKEKKHLEAQERARQKEVDRQILQGFKKHNKKAPKASKSPIKKTKSTPKPSTIVDLTSQEAIKPLDTKKVDISKDNEKGVKTRTRRGRAIIVPIRFKG</sequence>
<reference evidence="2 3" key="1">
    <citation type="submission" date="2017-12" db="EMBL/GenBank/DDBJ databases">
        <title>Comparative genomics of Botrytis spp.</title>
        <authorList>
            <person name="Valero-Jimenez C.A."/>
            <person name="Tapia P."/>
            <person name="Veloso J."/>
            <person name="Silva-Moreno E."/>
            <person name="Staats M."/>
            <person name="Valdes J.H."/>
            <person name="Van Kan J.A.L."/>
        </authorList>
    </citation>
    <scope>NUCLEOTIDE SEQUENCE [LARGE SCALE GENOMIC DNA]</scope>
    <source>
        <strain evidence="2 3">Bp0003</strain>
    </source>
</reference>
<keyword evidence="3" id="KW-1185">Reference proteome</keyword>
<feature type="compositionally biased region" description="Basic residues" evidence="1">
    <location>
        <begin position="148"/>
        <end position="168"/>
    </location>
</feature>
<accession>A0A4Z1EEY9</accession>
<gene>
    <name evidence="2" type="ORF">BPAE_1345g00010</name>
</gene>
<proteinExistence type="predicted"/>
<feature type="region of interest" description="Disordered" evidence="1">
    <location>
        <begin position="117"/>
        <end position="182"/>
    </location>
</feature>
<dbReference type="EMBL" id="PQXI01001342">
    <property type="protein sequence ID" value="TGO07857.1"/>
    <property type="molecule type" value="Genomic_DNA"/>
</dbReference>
<dbReference type="AlphaFoldDB" id="A0A4Z1EEY9"/>
<evidence type="ECO:0000256" key="1">
    <source>
        <dbReference type="SAM" id="MobiDB-lite"/>
    </source>
</evidence>
<dbReference type="Proteomes" id="UP000297910">
    <property type="component" value="Unassembled WGS sequence"/>
</dbReference>
<evidence type="ECO:0000313" key="3">
    <source>
        <dbReference type="Proteomes" id="UP000297910"/>
    </source>
</evidence>
<organism evidence="2 3">
    <name type="scientific">Botrytis paeoniae</name>
    <dbReference type="NCBI Taxonomy" id="278948"/>
    <lineage>
        <taxon>Eukaryota</taxon>
        <taxon>Fungi</taxon>
        <taxon>Dikarya</taxon>
        <taxon>Ascomycota</taxon>
        <taxon>Pezizomycotina</taxon>
        <taxon>Leotiomycetes</taxon>
        <taxon>Helotiales</taxon>
        <taxon>Sclerotiniaceae</taxon>
        <taxon>Botrytis</taxon>
    </lineage>
</organism>
<feature type="compositionally biased region" description="Basic and acidic residues" evidence="1">
    <location>
        <begin position="120"/>
        <end position="142"/>
    </location>
</feature>